<organism evidence="1 2">
    <name type="scientific">Mycetohabitans endofungorum</name>
    <dbReference type="NCBI Taxonomy" id="417203"/>
    <lineage>
        <taxon>Bacteria</taxon>
        <taxon>Pseudomonadati</taxon>
        <taxon>Pseudomonadota</taxon>
        <taxon>Betaproteobacteria</taxon>
        <taxon>Burkholderiales</taxon>
        <taxon>Burkholderiaceae</taxon>
        <taxon>Mycetohabitans</taxon>
    </lineage>
</organism>
<dbReference type="EMBL" id="PRDW01000010">
    <property type="protein sequence ID" value="PPB83071.1"/>
    <property type="molecule type" value="Genomic_DNA"/>
</dbReference>
<evidence type="ECO:0000313" key="2">
    <source>
        <dbReference type="Proteomes" id="UP000243096"/>
    </source>
</evidence>
<gene>
    <name evidence="1" type="ORF">B0O95_11023</name>
</gene>
<dbReference type="SUPFAM" id="SSF51735">
    <property type="entry name" value="NAD(P)-binding Rossmann-fold domains"/>
    <property type="match status" value="1"/>
</dbReference>
<dbReference type="GO" id="GO:0046872">
    <property type="term" value="F:metal ion binding"/>
    <property type="evidence" value="ECO:0007669"/>
    <property type="project" value="InterPro"/>
</dbReference>
<comment type="caution">
    <text evidence="1">The sequence shown here is derived from an EMBL/GenBank/DDBJ whole genome shotgun (WGS) entry which is preliminary data.</text>
</comment>
<dbReference type="Gene3D" id="3.40.800.10">
    <property type="entry name" value="Ureohydrolase domain"/>
    <property type="match status" value="1"/>
</dbReference>
<evidence type="ECO:0000313" key="1">
    <source>
        <dbReference type="EMBL" id="PPB83071.1"/>
    </source>
</evidence>
<dbReference type="GO" id="GO:0016813">
    <property type="term" value="F:hydrolase activity, acting on carbon-nitrogen (but not peptide) bonds, in linear amidines"/>
    <property type="evidence" value="ECO:0007669"/>
    <property type="project" value="UniProtKB-ARBA"/>
</dbReference>
<dbReference type="SUPFAM" id="SSF52768">
    <property type="entry name" value="Arginase/deacetylase"/>
    <property type="match status" value="1"/>
</dbReference>
<sequence length="81" mass="9158">MRRRDHQLVSGCRFESPNEYVDYAGSKEGIDTITISLAMKLGPHEIRVNVIRVADIAEYNPSLDQDQHTAQVAARLAHRLL</sequence>
<dbReference type="InterPro" id="IPR036291">
    <property type="entry name" value="NAD(P)-bd_dom_sf"/>
</dbReference>
<name>A0A2P5K8N5_9BURK</name>
<dbReference type="InterPro" id="IPR020904">
    <property type="entry name" value="Sc_DH/Rdtase_CS"/>
</dbReference>
<keyword evidence="2" id="KW-1185">Reference proteome</keyword>
<dbReference type="Proteomes" id="UP000243096">
    <property type="component" value="Unassembled WGS sequence"/>
</dbReference>
<protein>
    <submittedName>
        <fullName evidence="1">Arginase family protein</fullName>
    </submittedName>
</protein>
<accession>A0A2P5K8N5</accession>
<dbReference type="AlphaFoldDB" id="A0A2P5K8N5"/>
<proteinExistence type="predicted"/>
<dbReference type="InterPro" id="IPR023696">
    <property type="entry name" value="Ureohydrolase_dom_sf"/>
</dbReference>
<reference evidence="1 2" key="1">
    <citation type="submission" date="2018-01" db="EMBL/GenBank/DDBJ databases">
        <title>Genomic Encyclopedia of Type Strains, Phase III (KMG-III): the genomes of soil and plant-associated and newly described type strains.</title>
        <authorList>
            <person name="Whitman W."/>
        </authorList>
    </citation>
    <scope>NUCLEOTIDE SEQUENCE [LARGE SCALE GENOMIC DNA]</scope>
    <source>
        <strain evidence="1 2">HKI456</strain>
    </source>
</reference>
<dbReference type="PROSITE" id="PS00061">
    <property type="entry name" value="ADH_SHORT"/>
    <property type="match status" value="1"/>
</dbReference>